<evidence type="ECO:0000313" key="7">
    <source>
        <dbReference type="EMBL" id="BDI30163.1"/>
    </source>
</evidence>
<organism evidence="7 8">
    <name type="scientific">Capsulimonas corticalis</name>
    <dbReference type="NCBI Taxonomy" id="2219043"/>
    <lineage>
        <taxon>Bacteria</taxon>
        <taxon>Bacillati</taxon>
        <taxon>Armatimonadota</taxon>
        <taxon>Armatimonadia</taxon>
        <taxon>Capsulimonadales</taxon>
        <taxon>Capsulimonadaceae</taxon>
        <taxon>Capsulimonas</taxon>
    </lineage>
</organism>
<evidence type="ECO:0000256" key="2">
    <source>
        <dbReference type="ARBA" id="ARBA00012601"/>
    </source>
</evidence>
<feature type="domain" description="Glycoside hydrolase family 5" evidence="6">
    <location>
        <begin position="47"/>
        <end position="329"/>
    </location>
</feature>
<evidence type="ECO:0000256" key="1">
    <source>
        <dbReference type="ARBA" id="ARBA00000966"/>
    </source>
</evidence>
<dbReference type="RefSeq" id="WP_119323613.1">
    <property type="nucleotide sequence ID" value="NZ_AP025739.1"/>
</dbReference>
<accession>A0A402D294</accession>
<sequence>MKRNHSNIGVLRKLRTHGCASLAILLGAAGASMAAPSNLTVSGNHLVNSSGQSVRLKGVDIMGYEYSPTGDHVSTSVTPALNWGAKLVRLPINQDYWMGYGSNAGAYRAAIDSVVNTVSGWGRYVVVDLHWSDAGQWGKNNGQHNMPDDNTSTAWNDIASHYKNNPAVLFGVYNEPHDISWSLWRDGGSVTNDMNTSGQRTNLNYHTPGVESLIYTIRNTGAGNVIVAGGIGYAGTLTGVVNWGPSGDRLWDPGPYANQSNPNQNIMYDIHIYPFSSTNWDGNATVAANAGLCVYVGEFGGRQSDGVGWDNSMISWLNSHNYNATAWCFYGGGSSSDPNSLNLLADWNFTPTWWHGAPVKTWLAQ</sequence>
<protein>
    <recommendedName>
        <fullName evidence="2">cellulase</fullName>
        <ecNumber evidence="2">3.2.1.4</ecNumber>
    </recommendedName>
</protein>
<dbReference type="Gene3D" id="3.20.20.80">
    <property type="entry name" value="Glycosidases"/>
    <property type="match status" value="1"/>
</dbReference>
<comment type="catalytic activity">
    <reaction evidence="1">
        <text>Endohydrolysis of (1-&gt;4)-beta-D-glucosidic linkages in cellulose, lichenin and cereal beta-D-glucans.</text>
        <dbReference type="EC" id="3.2.1.4"/>
    </reaction>
</comment>
<dbReference type="EC" id="3.2.1.4" evidence="2"/>
<keyword evidence="8" id="KW-1185">Reference proteome</keyword>
<dbReference type="EMBL" id="AP025739">
    <property type="protein sequence ID" value="BDI30163.1"/>
    <property type="molecule type" value="Genomic_DNA"/>
</dbReference>
<dbReference type="AlphaFoldDB" id="A0A402D294"/>
<reference evidence="7 8" key="1">
    <citation type="journal article" date="2019" name="Int. J. Syst. Evol. Microbiol.">
        <title>Capsulimonas corticalis gen. nov., sp. nov., an aerobic capsulated bacterium, of a novel bacterial order, Capsulimonadales ord. nov., of the class Armatimonadia of the phylum Armatimonadetes.</title>
        <authorList>
            <person name="Li J."/>
            <person name="Kudo C."/>
            <person name="Tonouchi A."/>
        </authorList>
    </citation>
    <scope>NUCLEOTIDE SEQUENCE [LARGE SCALE GENOMIC DNA]</scope>
    <source>
        <strain evidence="7 8">AX-7</strain>
    </source>
</reference>
<dbReference type="OrthoDB" id="9800475at2"/>
<dbReference type="SUPFAM" id="SSF51445">
    <property type="entry name" value="(Trans)glycosidases"/>
    <property type="match status" value="1"/>
</dbReference>
<comment type="similarity">
    <text evidence="5">Belongs to the glycosyl hydrolase 5 (cellulase A) family.</text>
</comment>
<dbReference type="FunCoup" id="A0A402D294">
    <property type="interactions" value="62"/>
</dbReference>
<dbReference type="PANTHER" id="PTHR34142">
    <property type="entry name" value="ENDO-BETA-1,4-GLUCANASE A"/>
    <property type="match status" value="1"/>
</dbReference>
<evidence type="ECO:0000256" key="3">
    <source>
        <dbReference type="ARBA" id="ARBA00022801"/>
    </source>
</evidence>
<dbReference type="PROSITE" id="PS00659">
    <property type="entry name" value="GLYCOSYL_HYDROL_F5"/>
    <property type="match status" value="1"/>
</dbReference>
<dbReference type="Pfam" id="PF00150">
    <property type="entry name" value="Cellulase"/>
    <property type="match status" value="1"/>
</dbReference>
<name>A0A402D294_9BACT</name>
<dbReference type="KEGG" id="ccot:CCAX7_22140"/>
<evidence type="ECO:0000259" key="6">
    <source>
        <dbReference type="Pfam" id="PF00150"/>
    </source>
</evidence>
<dbReference type="InterPro" id="IPR017853">
    <property type="entry name" value="GH"/>
</dbReference>
<dbReference type="PANTHER" id="PTHR34142:SF1">
    <property type="entry name" value="GLYCOSIDE HYDROLASE FAMILY 5 DOMAIN-CONTAINING PROTEIN"/>
    <property type="match status" value="1"/>
</dbReference>
<dbReference type="Proteomes" id="UP000287394">
    <property type="component" value="Chromosome"/>
</dbReference>
<dbReference type="GO" id="GO:0009251">
    <property type="term" value="P:glucan catabolic process"/>
    <property type="evidence" value="ECO:0007669"/>
    <property type="project" value="TreeGrafter"/>
</dbReference>
<gene>
    <name evidence="7" type="ORF">CCAX7_22140</name>
</gene>
<dbReference type="InterPro" id="IPR001547">
    <property type="entry name" value="Glyco_hydro_5"/>
</dbReference>
<keyword evidence="4 5" id="KW-0326">Glycosidase</keyword>
<evidence type="ECO:0000256" key="5">
    <source>
        <dbReference type="RuleBase" id="RU361153"/>
    </source>
</evidence>
<evidence type="ECO:0000313" key="8">
    <source>
        <dbReference type="Proteomes" id="UP000287394"/>
    </source>
</evidence>
<proteinExistence type="inferred from homology"/>
<dbReference type="GO" id="GO:0008810">
    <property type="term" value="F:cellulase activity"/>
    <property type="evidence" value="ECO:0007669"/>
    <property type="project" value="UniProtKB-EC"/>
</dbReference>
<dbReference type="InterPro" id="IPR018087">
    <property type="entry name" value="Glyco_hydro_5_CS"/>
</dbReference>
<evidence type="ECO:0000256" key="4">
    <source>
        <dbReference type="ARBA" id="ARBA00023295"/>
    </source>
</evidence>
<keyword evidence="3 5" id="KW-0378">Hydrolase</keyword>